<gene>
    <name evidence="6" type="ORF">Cme02nite_01270</name>
</gene>
<keyword evidence="7" id="KW-1185">Reference proteome</keyword>
<keyword evidence="3" id="KW-0804">Transcription</keyword>
<dbReference type="PANTHER" id="PTHR30055">
    <property type="entry name" value="HTH-TYPE TRANSCRIPTIONAL REGULATOR RUTR"/>
    <property type="match status" value="1"/>
</dbReference>
<evidence type="ECO:0000256" key="1">
    <source>
        <dbReference type="ARBA" id="ARBA00023015"/>
    </source>
</evidence>
<dbReference type="GO" id="GO:0000976">
    <property type="term" value="F:transcription cis-regulatory region binding"/>
    <property type="evidence" value="ECO:0007669"/>
    <property type="project" value="TreeGrafter"/>
</dbReference>
<reference evidence="6" key="1">
    <citation type="submission" date="2021-01" db="EMBL/GenBank/DDBJ databases">
        <title>Whole genome shotgun sequence of Catellatospora methionotrophica NBRC 14553.</title>
        <authorList>
            <person name="Komaki H."/>
            <person name="Tamura T."/>
        </authorList>
    </citation>
    <scope>NUCLEOTIDE SEQUENCE</scope>
    <source>
        <strain evidence="6">NBRC 14553</strain>
    </source>
</reference>
<protein>
    <recommendedName>
        <fullName evidence="5">HTH tetR-type domain-containing protein</fullName>
    </recommendedName>
</protein>
<accession>A0A8J3L3G2</accession>
<feature type="domain" description="HTH tetR-type" evidence="5">
    <location>
        <begin position="10"/>
        <end position="70"/>
    </location>
</feature>
<evidence type="ECO:0000256" key="3">
    <source>
        <dbReference type="ARBA" id="ARBA00023163"/>
    </source>
</evidence>
<dbReference type="PANTHER" id="PTHR30055:SF234">
    <property type="entry name" value="HTH-TYPE TRANSCRIPTIONAL REGULATOR BETI"/>
    <property type="match status" value="1"/>
</dbReference>
<dbReference type="SUPFAM" id="SSF46689">
    <property type="entry name" value="Homeodomain-like"/>
    <property type="match status" value="1"/>
</dbReference>
<keyword evidence="1" id="KW-0805">Transcription regulation</keyword>
<name>A0A8J3L3G2_9ACTN</name>
<dbReference type="RefSeq" id="WP_166380606.1">
    <property type="nucleotide sequence ID" value="NZ_BAAATT010000011.1"/>
</dbReference>
<organism evidence="6 7">
    <name type="scientific">Catellatospora methionotrophica</name>
    <dbReference type="NCBI Taxonomy" id="121620"/>
    <lineage>
        <taxon>Bacteria</taxon>
        <taxon>Bacillati</taxon>
        <taxon>Actinomycetota</taxon>
        <taxon>Actinomycetes</taxon>
        <taxon>Micromonosporales</taxon>
        <taxon>Micromonosporaceae</taxon>
        <taxon>Catellatospora</taxon>
    </lineage>
</organism>
<sequence>METAPPRRRRVGREQLLAAALRLFARDGIQTTSLQDIATEAGVTKAGLYYHYKTKDEIVLDVLRPSLDELPTVTRRAEAHRTRAARVDEVLGGIIDIALDENSGFAVLMKDPYLQQLLSQQESMRRWWDDATTLILGPAPDVEARIGLVMFINGLSGTSRDPVLAPLDDRSRRQQLLACGRRLLRAEQPTEA</sequence>
<dbReference type="InterPro" id="IPR050109">
    <property type="entry name" value="HTH-type_TetR-like_transc_reg"/>
</dbReference>
<dbReference type="Proteomes" id="UP000660339">
    <property type="component" value="Unassembled WGS sequence"/>
</dbReference>
<keyword evidence="2 4" id="KW-0238">DNA-binding</keyword>
<dbReference type="PRINTS" id="PR00455">
    <property type="entry name" value="HTHTETR"/>
</dbReference>
<evidence type="ECO:0000313" key="7">
    <source>
        <dbReference type="Proteomes" id="UP000660339"/>
    </source>
</evidence>
<dbReference type="InterPro" id="IPR009057">
    <property type="entry name" value="Homeodomain-like_sf"/>
</dbReference>
<dbReference type="InterPro" id="IPR001647">
    <property type="entry name" value="HTH_TetR"/>
</dbReference>
<proteinExistence type="predicted"/>
<dbReference type="PROSITE" id="PS50977">
    <property type="entry name" value="HTH_TETR_2"/>
    <property type="match status" value="1"/>
</dbReference>
<evidence type="ECO:0000259" key="5">
    <source>
        <dbReference type="PROSITE" id="PS50977"/>
    </source>
</evidence>
<dbReference type="Gene3D" id="1.10.357.10">
    <property type="entry name" value="Tetracycline Repressor, domain 2"/>
    <property type="match status" value="1"/>
</dbReference>
<evidence type="ECO:0000313" key="6">
    <source>
        <dbReference type="EMBL" id="GIG11795.1"/>
    </source>
</evidence>
<dbReference type="EMBL" id="BONJ01000001">
    <property type="protein sequence ID" value="GIG11795.1"/>
    <property type="molecule type" value="Genomic_DNA"/>
</dbReference>
<feature type="DNA-binding region" description="H-T-H motif" evidence="4">
    <location>
        <begin position="33"/>
        <end position="52"/>
    </location>
</feature>
<dbReference type="Pfam" id="PF00440">
    <property type="entry name" value="TetR_N"/>
    <property type="match status" value="1"/>
</dbReference>
<dbReference type="GO" id="GO:0003700">
    <property type="term" value="F:DNA-binding transcription factor activity"/>
    <property type="evidence" value="ECO:0007669"/>
    <property type="project" value="TreeGrafter"/>
</dbReference>
<dbReference type="AlphaFoldDB" id="A0A8J3L3G2"/>
<comment type="caution">
    <text evidence="6">The sequence shown here is derived from an EMBL/GenBank/DDBJ whole genome shotgun (WGS) entry which is preliminary data.</text>
</comment>
<evidence type="ECO:0000256" key="4">
    <source>
        <dbReference type="PROSITE-ProRule" id="PRU00335"/>
    </source>
</evidence>
<evidence type="ECO:0000256" key="2">
    <source>
        <dbReference type="ARBA" id="ARBA00023125"/>
    </source>
</evidence>